<feature type="compositionally biased region" description="Basic and acidic residues" evidence="2">
    <location>
        <begin position="274"/>
        <end position="290"/>
    </location>
</feature>
<dbReference type="Proteomes" id="UP001107558">
    <property type="component" value="Chromosome 2"/>
</dbReference>
<dbReference type="OrthoDB" id="4737882at2759"/>
<feature type="compositionally biased region" description="Basic residues" evidence="2">
    <location>
        <begin position="342"/>
        <end position="360"/>
    </location>
</feature>
<evidence type="ECO:0000256" key="2">
    <source>
        <dbReference type="SAM" id="MobiDB-lite"/>
    </source>
</evidence>
<evidence type="ECO:0000313" key="5">
    <source>
        <dbReference type="Proteomes" id="UP001107558"/>
    </source>
</evidence>
<feature type="compositionally biased region" description="Basic and acidic residues" evidence="2">
    <location>
        <begin position="309"/>
        <end position="341"/>
    </location>
</feature>
<evidence type="ECO:0000256" key="1">
    <source>
        <dbReference type="PROSITE-ProRule" id="PRU01263"/>
    </source>
</evidence>
<evidence type="ECO:0000259" key="3">
    <source>
        <dbReference type="PROSITE" id="PS51915"/>
    </source>
</evidence>
<keyword evidence="1" id="KW-0862">Zinc</keyword>
<proteinExistence type="predicted"/>
<dbReference type="SMART" id="SM00868">
    <property type="entry name" value="zf-AD"/>
    <property type="match status" value="1"/>
</dbReference>
<feature type="compositionally biased region" description="Basic and acidic residues" evidence="2">
    <location>
        <begin position="373"/>
        <end position="386"/>
    </location>
</feature>
<feature type="compositionally biased region" description="Low complexity" evidence="2">
    <location>
        <begin position="209"/>
        <end position="220"/>
    </location>
</feature>
<dbReference type="SUPFAM" id="SSF57716">
    <property type="entry name" value="Glucocorticoid receptor-like (DNA-binding domain)"/>
    <property type="match status" value="1"/>
</dbReference>
<dbReference type="GO" id="GO:0005634">
    <property type="term" value="C:nucleus"/>
    <property type="evidence" value="ECO:0007669"/>
    <property type="project" value="InterPro"/>
</dbReference>
<feature type="binding site" evidence="1">
    <location>
        <position position="11"/>
    </location>
    <ligand>
        <name>Zn(2+)</name>
        <dbReference type="ChEBI" id="CHEBI:29105"/>
    </ligand>
</feature>
<keyword evidence="1" id="KW-0479">Metal-binding</keyword>
<evidence type="ECO:0000313" key="4">
    <source>
        <dbReference type="EMBL" id="KAG5677965.1"/>
    </source>
</evidence>
<protein>
    <recommendedName>
        <fullName evidence="3">ZAD domain-containing protein</fullName>
    </recommendedName>
</protein>
<dbReference type="AlphaFoldDB" id="A0A9J6C7P0"/>
<name>A0A9J6C7P0_POLVA</name>
<dbReference type="InterPro" id="IPR012934">
    <property type="entry name" value="Znf_AD"/>
</dbReference>
<organism evidence="4 5">
    <name type="scientific">Polypedilum vanderplanki</name>
    <name type="common">Sleeping chironomid midge</name>
    <dbReference type="NCBI Taxonomy" id="319348"/>
    <lineage>
        <taxon>Eukaryota</taxon>
        <taxon>Metazoa</taxon>
        <taxon>Ecdysozoa</taxon>
        <taxon>Arthropoda</taxon>
        <taxon>Hexapoda</taxon>
        <taxon>Insecta</taxon>
        <taxon>Pterygota</taxon>
        <taxon>Neoptera</taxon>
        <taxon>Endopterygota</taxon>
        <taxon>Diptera</taxon>
        <taxon>Nematocera</taxon>
        <taxon>Chironomoidea</taxon>
        <taxon>Chironomidae</taxon>
        <taxon>Chironominae</taxon>
        <taxon>Polypedilum</taxon>
        <taxon>Polypedilum</taxon>
    </lineage>
</organism>
<keyword evidence="1" id="KW-0863">Zinc-finger</keyword>
<feature type="domain" description="ZAD" evidence="3">
    <location>
        <begin position="6"/>
        <end position="87"/>
    </location>
</feature>
<feature type="binding site" evidence="1">
    <location>
        <position position="63"/>
    </location>
    <ligand>
        <name>Zn(2+)</name>
        <dbReference type="ChEBI" id="CHEBI:29105"/>
    </ligand>
</feature>
<keyword evidence="5" id="KW-1185">Reference proteome</keyword>
<dbReference type="GO" id="GO:0008270">
    <property type="term" value="F:zinc ion binding"/>
    <property type="evidence" value="ECO:0007669"/>
    <property type="project" value="UniProtKB-UniRule"/>
</dbReference>
<feature type="binding site" evidence="1">
    <location>
        <position position="8"/>
    </location>
    <ligand>
        <name>Zn(2+)</name>
        <dbReference type="ChEBI" id="CHEBI:29105"/>
    </ligand>
</feature>
<feature type="compositionally biased region" description="Polar residues" evidence="2">
    <location>
        <begin position="196"/>
        <end position="208"/>
    </location>
</feature>
<dbReference type="Pfam" id="PF07776">
    <property type="entry name" value="zf-AD"/>
    <property type="match status" value="1"/>
</dbReference>
<reference evidence="4" key="1">
    <citation type="submission" date="2021-03" db="EMBL/GenBank/DDBJ databases">
        <title>Chromosome level genome of the anhydrobiotic midge Polypedilum vanderplanki.</title>
        <authorList>
            <person name="Yoshida Y."/>
            <person name="Kikawada T."/>
            <person name="Gusev O."/>
        </authorList>
    </citation>
    <scope>NUCLEOTIDE SEQUENCE</scope>
    <source>
        <strain evidence="4">NIAS01</strain>
        <tissue evidence="4">Whole body or cell culture</tissue>
    </source>
</reference>
<gene>
    <name evidence="4" type="ORF">PVAND_007677</name>
</gene>
<feature type="region of interest" description="Disordered" evidence="2">
    <location>
        <begin position="155"/>
        <end position="174"/>
    </location>
</feature>
<sequence>MRDIHKLCKICLNPGSRDIFESNILGNIVSRDELNRIAEKLRFVTLLKVSPKENLPQQICDLCIVQLNVSYNFKRLALKNDFYIRQYMIENGMNLTKEDEENNVSTQLEIHQIHNVIRTSNCYRPQTAITSVTEMRRNSTTSSVSGVSAMLVNSSDTNGSTTNGNNNEKNFAHPTRPFVRPIQIKTEPIDDGYEDATNTNSTNINGTQSSPSASSNGSESILTVASSEKSMRTRPKTPPMIVINGHISNEEKTPKTAMKTKQSEPSTTSPKRVRIMEKQKEPEKPRDAIRNLRIIKKPTDQAQVKRKVREAAKKMIEQKKKTQKDMKPKKLQKEKTKTVQKKEKKNVLSKKQSQKPRKPQYKQQQPKKSFKAHIGDENCKKEVRKM</sequence>
<feature type="region of interest" description="Disordered" evidence="2">
    <location>
        <begin position="190"/>
        <end position="386"/>
    </location>
</feature>
<feature type="compositionally biased region" description="Low complexity" evidence="2">
    <location>
        <begin position="155"/>
        <end position="167"/>
    </location>
</feature>
<feature type="binding site" evidence="1">
    <location>
        <position position="60"/>
    </location>
    <ligand>
        <name>Zn(2+)</name>
        <dbReference type="ChEBI" id="CHEBI:29105"/>
    </ligand>
</feature>
<accession>A0A9J6C7P0</accession>
<dbReference type="PROSITE" id="PS51915">
    <property type="entry name" value="ZAD"/>
    <property type="match status" value="1"/>
</dbReference>
<feature type="compositionally biased region" description="Polar residues" evidence="2">
    <location>
        <begin position="259"/>
        <end position="270"/>
    </location>
</feature>
<dbReference type="EMBL" id="JADBJN010000002">
    <property type="protein sequence ID" value="KAG5677965.1"/>
    <property type="molecule type" value="Genomic_DNA"/>
</dbReference>
<comment type="caution">
    <text evidence="4">The sequence shown here is derived from an EMBL/GenBank/DDBJ whole genome shotgun (WGS) entry which is preliminary data.</text>
</comment>